<dbReference type="GO" id="GO:0003678">
    <property type="term" value="F:DNA helicase activity"/>
    <property type="evidence" value="ECO:0007669"/>
    <property type="project" value="UniProtKB-EC"/>
</dbReference>
<dbReference type="Pfam" id="PF06068">
    <property type="entry name" value="TIP49"/>
    <property type="match status" value="1"/>
</dbReference>
<dbReference type="Pfam" id="PF17856">
    <property type="entry name" value="TIP49_C"/>
    <property type="match status" value="1"/>
</dbReference>
<comment type="catalytic activity">
    <reaction evidence="8">
        <text>ATP + H2O = ADP + phosphate + H(+)</text>
        <dbReference type="Rhea" id="RHEA:13065"/>
        <dbReference type="ChEBI" id="CHEBI:15377"/>
        <dbReference type="ChEBI" id="CHEBI:15378"/>
        <dbReference type="ChEBI" id="CHEBI:30616"/>
        <dbReference type="ChEBI" id="CHEBI:43474"/>
        <dbReference type="ChEBI" id="CHEBI:456216"/>
        <dbReference type="EC" id="3.6.4.12"/>
    </reaction>
</comment>
<dbReference type="InterPro" id="IPR027417">
    <property type="entry name" value="P-loop_NTPase"/>
</dbReference>
<keyword evidence="7 8" id="KW-0539">Nucleus</keyword>
<keyword evidence="4 8" id="KW-0378">Hydrolase</keyword>
<comment type="subcellular location">
    <subcellularLocation>
        <location evidence="1">Nucleus</location>
    </subcellularLocation>
</comment>
<dbReference type="Gene3D" id="3.40.50.300">
    <property type="entry name" value="P-loop containing nucleotide triphosphate hydrolases"/>
    <property type="match status" value="1"/>
</dbReference>
<dbReference type="InterPro" id="IPR027238">
    <property type="entry name" value="RuvB-like"/>
</dbReference>
<keyword evidence="5 8" id="KW-0347">Helicase</keyword>
<proteinExistence type="inferred from homology"/>
<dbReference type="GO" id="GO:0016887">
    <property type="term" value="F:ATP hydrolysis activity"/>
    <property type="evidence" value="ECO:0007669"/>
    <property type="project" value="RHEA"/>
</dbReference>
<dbReference type="InterPro" id="IPR041048">
    <property type="entry name" value="RuvB-like_C"/>
</dbReference>
<keyword evidence="6 8" id="KW-0067">ATP-binding</keyword>
<evidence type="ECO:0000256" key="7">
    <source>
        <dbReference type="ARBA" id="ARBA00023242"/>
    </source>
</evidence>
<evidence type="ECO:0000256" key="6">
    <source>
        <dbReference type="ARBA" id="ARBA00022840"/>
    </source>
</evidence>
<reference evidence="10" key="1">
    <citation type="submission" date="2015-02" db="EMBL/GenBank/DDBJ databases">
        <title>A transcriptome of Wollemia nobilis - a relic of Gondwana.</title>
        <authorList>
            <person name="Chia J.Y."/>
            <person name="Leong Y.S."/>
            <person name="Abdul Karim S."/>
            <person name="Wan Azmi N."/>
            <person name="Hercus R."/>
            <person name="Croft L."/>
        </authorList>
    </citation>
    <scope>NUCLEOTIDE SEQUENCE</scope>
    <source>
        <strain evidence="10">MaeBrown</strain>
        <tissue evidence="10">Leaf</tissue>
    </source>
</reference>
<keyword evidence="8" id="KW-0805">Transcription regulation</keyword>
<dbReference type="SUPFAM" id="SSF52540">
    <property type="entry name" value="P-loop containing nucleoside triphosphate hydrolases"/>
    <property type="match status" value="1"/>
</dbReference>
<dbReference type="InterPro" id="IPR010339">
    <property type="entry name" value="TIP49_P-loop"/>
</dbReference>
<dbReference type="InterPro" id="IPR003593">
    <property type="entry name" value="AAA+_ATPase"/>
</dbReference>
<evidence type="ECO:0000256" key="5">
    <source>
        <dbReference type="ARBA" id="ARBA00022806"/>
    </source>
</evidence>
<dbReference type="EC" id="3.6.4.12" evidence="8"/>
<evidence type="ECO:0000256" key="3">
    <source>
        <dbReference type="ARBA" id="ARBA00022741"/>
    </source>
</evidence>
<keyword evidence="3 8" id="KW-0547">Nucleotide-binding</keyword>
<evidence type="ECO:0000256" key="4">
    <source>
        <dbReference type="ARBA" id="ARBA00022801"/>
    </source>
</evidence>
<dbReference type="GO" id="GO:0005634">
    <property type="term" value="C:nucleus"/>
    <property type="evidence" value="ECO:0007669"/>
    <property type="project" value="UniProtKB-SubCell"/>
</dbReference>
<sequence length="457" mass="50202">MKIEEVQSTTKKQRIATHTHIRGLGLKEDGRVSTQMSSGFVGQTEAREAAGLVVDMIRQKKMAGRALLLAGPPGTGKTAIALGISQELGTKVPFCPMVGSEVYSSEVKKTEVLMENFRRAIGLRIKENKEVYEGEVTELSPEETESTTGGYGKSISHVIIGLKTVKGVKQLKLDPTIYDALIKEKVTVGDVIYIEANSGAVKRVGRSDAFATEFDLEAEEYVPLPKGEVHKKKEIVQDVTLHDLDAANARPQGGQDILSLMGQMMKPRRTEITDKLRQEINKVVNRYIDEGVAELVPGVLFVDEVHMLDMECFAYLNKALESSISPIVIFATNRGICNVRGTDINSPHGIPVDLLDRLVIIKTLPYKPEEIVQILAIRAQVEGLSIDEESLADLGETGRKTSLRHAVQLLSPASIVARTNGREQICKGDLKEIDSLFLDAKASAKLLQQQSDRYISQ</sequence>
<evidence type="ECO:0000313" key="10">
    <source>
        <dbReference type="EMBL" id="JAG89508.1"/>
    </source>
</evidence>
<dbReference type="InterPro" id="IPR042487">
    <property type="entry name" value="RuvBL1/2_DNA/RNA_bd_dom"/>
</dbReference>
<evidence type="ECO:0000256" key="1">
    <source>
        <dbReference type="ARBA" id="ARBA00004123"/>
    </source>
</evidence>
<dbReference type="PANTHER" id="PTHR11093">
    <property type="entry name" value="RUVB-RELATED REPTIN AND PONTIN"/>
    <property type="match status" value="1"/>
</dbReference>
<organism evidence="10">
    <name type="scientific">Wollemia nobilis</name>
    <dbReference type="NCBI Taxonomy" id="56998"/>
    <lineage>
        <taxon>Eukaryota</taxon>
        <taxon>Viridiplantae</taxon>
        <taxon>Streptophyta</taxon>
        <taxon>Embryophyta</taxon>
        <taxon>Tracheophyta</taxon>
        <taxon>Spermatophyta</taxon>
        <taxon>Pinopsida</taxon>
        <taxon>Pinidae</taxon>
        <taxon>Conifers II</taxon>
        <taxon>Araucariales</taxon>
        <taxon>Araucariaceae</taxon>
        <taxon>Wollemia</taxon>
    </lineage>
</organism>
<evidence type="ECO:0000256" key="2">
    <source>
        <dbReference type="ARBA" id="ARBA00007519"/>
    </source>
</evidence>
<feature type="domain" description="AAA+ ATPase" evidence="9">
    <location>
        <begin position="63"/>
        <end position="365"/>
    </location>
</feature>
<dbReference type="EMBL" id="GCHU01000935">
    <property type="protein sequence ID" value="JAG89508.1"/>
    <property type="molecule type" value="Transcribed_RNA"/>
</dbReference>
<dbReference type="AlphaFoldDB" id="A0A0C9SB32"/>
<name>A0A0C9SB32_9CONI</name>
<protein>
    <recommendedName>
        <fullName evidence="8">RuvB-like helicase</fullName>
        <ecNumber evidence="8">3.6.4.12</ecNumber>
    </recommendedName>
</protein>
<dbReference type="FunFam" id="1.10.8.60:FF:000010">
    <property type="entry name" value="RuvB-like helicase"/>
    <property type="match status" value="1"/>
</dbReference>
<comment type="similarity">
    <text evidence="2 8">Belongs to the RuvB family.</text>
</comment>
<keyword evidence="8" id="KW-0804">Transcription</keyword>
<accession>A0A0C9SB32</accession>
<evidence type="ECO:0000259" key="9">
    <source>
        <dbReference type="SMART" id="SM00382"/>
    </source>
</evidence>
<dbReference type="Gene3D" id="1.10.8.60">
    <property type="match status" value="1"/>
</dbReference>
<dbReference type="Gene3D" id="2.40.50.360">
    <property type="entry name" value="RuvB-like helicase, domain II"/>
    <property type="match status" value="1"/>
</dbReference>
<evidence type="ECO:0000256" key="8">
    <source>
        <dbReference type="RuleBase" id="RU363048"/>
    </source>
</evidence>
<dbReference type="FunFam" id="2.40.50.360:FF:000001">
    <property type="entry name" value="RuvB-like helicase"/>
    <property type="match status" value="1"/>
</dbReference>
<dbReference type="PRINTS" id="PR00830">
    <property type="entry name" value="ENDOLAPTASE"/>
</dbReference>
<dbReference type="SMART" id="SM00382">
    <property type="entry name" value="AAA"/>
    <property type="match status" value="1"/>
</dbReference>
<dbReference type="GO" id="GO:0005524">
    <property type="term" value="F:ATP binding"/>
    <property type="evidence" value="ECO:0007669"/>
    <property type="project" value="UniProtKB-KW"/>
</dbReference>